<sequence length="118" mass="13984">METIYKVDRRNAAYCYPLLEPSDLEETFLQLAEQWRQETGMISLVSKMVMHPTYQRIIGMGQPVVPLILRELEREPDHWFWALQSITGANPVEPQQRGRLTQMAETWIQWGKDCGYRW</sequence>
<comment type="caution">
    <text evidence="1">The sequence shown here is derived from an EMBL/GenBank/DDBJ whole genome shotgun (WGS) entry which is preliminary data.</text>
</comment>
<name>A0AAE3GXX8_9CYAN</name>
<proteinExistence type="predicted"/>
<gene>
    <name evidence="1" type="ORF">NJ959_25965</name>
</gene>
<dbReference type="AlphaFoldDB" id="A0AAE3GXX8"/>
<keyword evidence="2" id="KW-1185">Reference proteome</keyword>
<evidence type="ECO:0000313" key="2">
    <source>
        <dbReference type="Proteomes" id="UP001204953"/>
    </source>
</evidence>
<dbReference type="RefSeq" id="WP_254014614.1">
    <property type="nucleotide sequence ID" value="NZ_JAMZMM010000419.1"/>
</dbReference>
<organism evidence="1 2">
    <name type="scientific">Limnofasciculus baicalensis BBK-W-15</name>
    <dbReference type="NCBI Taxonomy" id="2699891"/>
    <lineage>
        <taxon>Bacteria</taxon>
        <taxon>Bacillati</taxon>
        <taxon>Cyanobacteriota</taxon>
        <taxon>Cyanophyceae</taxon>
        <taxon>Coleofasciculales</taxon>
        <taxon>Coleofasciculaceae</taxon>
        <taxon>Limnofasciculus</taxon>
        <taxon>Limnofasciculus baicalensis</taxon>
    </lineage>
</organism>
<reference evidence="1" key="1">
    <citation type="submission" date="2022-06" db="EMBL/GenBank/DDBJ databases">
        <title>New cyanobacteria of genus Symplocastrum in benthos of Lake Baikal.</title>
        <authorList>
            <person name="Sorokovikova E."/>
            <person name="Tikhonova I."/>
            <person name="Krasnopeev A."/>
            <person name="Evseev P."/>
            <person name="Gladkikh A."/>
            <person name="Belykh O."/>
        </authorList>
    </citation>
    <scope>NUCLEOTIDE SEQUENCE</scope>
    <source>
        <strain evidence="1">BBK-W-15</strain>
    </source>
</reference>
<protein>
    <submittedName>
        <fullName evidence="1">Uncharacterized protein</fullName>
    </submittedName>
</protein>
<evidence type="ECO:0000313" key="1">
    <source>
        <dbReference type="EMBL" id="MCP2731883.1"/>
    </source>
</evidence>
<dbReference type="Proteomes" id="UP001204953">
    <property type="component" value="Unassembled WGS sequence"/>
</dbReference>
<dbReference type="EMBL" id="JAMZMM010000419">
    <property type="protein sequence ID" value="MCP2731883.1"/>
    <property type="molecule type" value="Genomic_DNA"/>
</dbReference>
<accession>A0AAE3GXX8</accession>